<keyword evidence="4 8" id="KW-0812">Transmembrane</keyword>
<gene>
    <name evidence="13" type="ORF">SAMN04488029_1179</name>
</gene>
<dbReference type="NCBIfam" id="TIGR04057">
    <property type="entry name" value="SusC_RagA_signa"/>
    <property type="match status" value="1"/>
</dbReference>
<dbReference type="Gene3D" id="2.170.130.10">
    <property type="entry name" value="TonB-dependent receptor, plug domain"/>
    <property type="match status" value="1"/>
</dbReference>
<organism evidence="13 14">
    <name type="scientific">Reichenbachiella faecimaris</name>
    <dbReference type="NCBI Taxonomy" id="692418"/>
    <lineage>
        <taxon>Bacteria</taxon>
        <taxon>Pseudomonadati</taxon>
        <taxon>Bacteroidota</taxon>
        <taxon>Cytophagia</taxon>
        <taxon>Cytophagales</taxon>
        <taxon>Reichenbachiellaceae</taxon>
        <taxon>Reichenbachiella</taxon>
    </lineage>
</organism>
<dbReference type="PROSITE" id="PS52016">
    <property type="entry name" value="TONB_DEPENDENT_REC_3"/>
    <property type="match status" value="1"/>
</dbReference>
<dbReference type="InterPro" id="IPR023996">
    <property type="entry name" value="TonB-dep_OMP_SusC/RagA"/>
</dbReference>
<keyword evidence="3 8" id="KW-1134">Transmembrane beta strand</keyword>
<evidence type="ECO:0000256" key="4">
    <source>
        <dbReference type="ARBA" id="ARBA00022692"/>
    </source>
</evidence>
<dbReference type="InterPro" id="IPR000531">
    <property type="entry name" value="Beta-barrel_TonB"/>
</dbReference>
<dbReference type="NCBIfam" id="TIGR04056">
    <property type="entry name" value="OMP_RagA_SusC"/>
    <property type="match status" value="1"/>
</dbReference>
<evidence type="ECO:0000256" key="6">
    <source>
        <dbReference type="ARBA" id="ARBA00023136"/>
    </source>
</evidence>
<dbReference type="FunFam" id="2.60.40.1120:FF:000003">
    <property type="entry name" value="Outer membrane protein Omp121"/>
    <property type="match status" value="1"/>
</dbReference>
<evidence type="ECO:0000256" key="2">
    <source>
        <dbReference type="ARBA" id="ARBA00022448"/>
    </source>
</evidence>
<sequence>MKKNMKKGLLIGIIMLISNMIVAQSKVSGTVVDDKGESLPGVTVQEKGTTNGTISDVDGKFSLNVASDATLMFSSMGFKNQEVLVNGRTIFNINLATSVSELDEVIVVGYGTQSRTEITGAVSTLNTDVLKNRPLVNFEDALRGQIPGLDVSSTGGQPGAETKMNIRGIASVSGSSQPLIVVDGFPLNEVSNSAGGGLDEYSGKVGAFAFINPADIESVEVLKDASATAIYGNRGAKGVILITTKKGRKGQSGITFSSYFGVHQMKKRLDVMDFTEYVDYQQTLNPGNRLFTSEDGELFEFPEADKMNVDWQDEIYRRGAIQNYTIGVQGKSKETSYSLSASYTKDQSILINTNFEKITSRLALDHQFSDKVAVGSNITYSRIINNGPPTGGREGTAAGLTISALTAAPFRMDNNTASRFRRAGVNPYQIDQDEQSNIGGPRNLADNTQLDKIINRAIANLYVDVAFTDWLSFKSTLGLDFFTLVDQQYYAAATPWGALNNGVGTSATVNARNLLNENYFTLSKQINDHRFNLVSGFSFQQNISDFTRAEGRDFQNESLGYNSLQSAAEWFSSTSADKWALMSYYARANYTYDNRYSATFTVRRDGSSRFALDKWGTFYSGSAAWNVHNESFMSSNNMISNLKLRGSIGQTGNASVPLQGALLDQQFSNYTFGGQFANGVAPSSLENRNLTWETTTQYNMGLDLGVFDNSLSFTAEYFVKKTTDLLLFTPLSISTGFENGWLNIGEIANTGIELSLGYDLRTQSGLTWNTSINMTSIQNEIKALGGDGQPIYIDVNFDGIYSDEVILEVGGSINDFFGYKSDGLYLPEDFDSNGDLFSGVPTAGSGEQPGDIKFKDISGPDGTPDGLIDGYDRTKIGNSLPKAYGSWNNSFGFKGFELDIILQYSYGNDVFNATKTKAGIFFGNSENQFSDWLNRWTPENPNSTQYAGIPVRQPADFLIEDASFIRLQMVRLGYNLPSKWISNYGIKNAKMYVAANNLAVFTNYSGYDPEVTTNQSSAPFVQGIDYGAFPRAKTYMAGINIQF</sequence>
<proteinExistence type="inferred from homology"/>
<evidence type="ECO:0000313" key="13">
    <source>
        <dbReference type="EMBL" id="SMD32824.1"/>
    </source>
</evidence>
<keyword evidence="7 8" id="KW-0998">Cell outer membrane</keyword>
<dbReference type="STRING" id="692418.SAMN04488029_1179"/>
<feature type="chain" id="PRO_5012574302" evidence="10">
    <location>
        <begin position="24"/>
        <end position="1043"/>
    </location>
</feature>
<dbReference type="EMBL" id="FWYF01000001">
    <property type="protein sequence ID" value="SMD32824.1"/>
    <property type="molecule type" value="Genomic_DNA"/>
</dbReference>
<evidence type="ECO:0000256" key="8">
    <source>
        <dbReference type="PROSITE-ProRule" id="PRU01360"/>
    </source>
</evidence>
<dbReference type="SUPFAM" id="SSF49464">
    <property type="entry name" value="Carboxypeptidase regulatory domain-like"/>
    <property type="match status" value="1"/>
</dbReference>
<dbReference type="Pfam" id="PF07715">
    <property type="entry name" value="Plug"/>
    <property type="match status" value="1"/>
</dbReference>
<evidence type="ECO:0000256" key="5">
    <source>
        <dbReference type="ARBA" id="ARBA00023077"/>
    </source>
</evidence>
<feature type="domain" description="TonB-dependent receptor-like beta-barrel" evidence="11">
    <location>
        <begin position="416"/>
        <end position="774"/>
    </location>
</feature>
<keyword evidence="14" id="KW-1185">Reference proteome</keyword>
<dbReference type="Pfam" id="PF13715">
    <property type="entry name" value="CarbopepD_reg_2"/>
    <property type="match status" value="1"/>
</dbReference>
<dbReference type="SUPFAM" id="SSF56935">
    <property type="entry name" value="Porins"/>
    <property type="match status" value="1"/>
</dbReference>
<dbReference type="InterPro" id="IPR036942">
    <property type="entry name" value="Beta-barrel_TonB_sf"/>
</dbReference>
<dbReference type="Gene3D" id="2.60.40.1120">
    <property type="entry name" value="Carboxypeptidase-like, regulatory domain"/>
    <property type="match status" value="1"/>
</dbReference>
<dbReference type="Gene3D" id="2.40.170.20">
    <property type="entry name" value="TonB-dependent receptor, beta-barrel domain"/>
    <property type="match status" value="1"/>
</dbReference>
<dbReference type="InterPro" id="IPR037066">
    <property type="entry name" value="Plug_dom_sf"/>
</dbReference>
<name>A0A1W2G8J7_REIFA</name>
<dbReference type="Pfam" id="PF00593">
    <property type="entry name" value="TonB_dep_Rec_b-barrel"/>
    <property type="match status" value="1"/>
</dbReference>
<keyword evidence="2 8" id="KW-0813">Transport</keyword>
<feature type="domain" description="TonB-dependent receptor plug" evidence="12">
    <location>
        <begin position="116"/>
        <end position="239"/>
    </location>
</feature>
<evidence type="ECO:0000256" key="7">
    <source>
        <dbReference type="ARBA" id="ARBA00023237"/>
    </source>
</evidence>
<keyword evidence="5 9" id="KW-0798">TonB box</keyword>
<feature type="signal peptide" evidence="10">
    <location>
        <begin position="1"/>
        <end position="23"/>
    </location>
</feature>
<dbReference type="Proteomes" id="UP000192472">
    <property type="component" value="Unassembled WGS sequence"/>
</dbReference>
<dbReference type="InterPro" id="IPR023997">
    <property type="entry name" value="TonB-dep_OMP_SusC/RagA_CS"/>
</dbReference>
<evidence type="ECO:0000259" key="12">
    <source>
        <dbReference type="Pfam" id="PF07715"/>
    </source>
</evidence>
<comment type="similarity">
    <text evidence="8 9">Belongs to the TonB-dependent receptor family.</text>
</comment>
<evidence type="ECO:0000259" key="11">
    <source>
        <dbReference type="Pfam" id="PF00593"/>
    </source>
</evidence>
<dbReference type="AlphaFoldDB" id="A0A1W2G8J7"/>
<dbReference type="InterPro" id="IPR039426">
    <property type="entry name" value="TonB-dep_rcpt-like"/>
</dbReference>
<evidence type="ECO:0000256" key="9">
    <source>
        <dbReference type="RuleBase" id="RU003357"/>
    </source>
</evidence>
<protein>
    <submittedName>
        <fullName evidence="13">TonB-linked outer membrane protein, SusC/RagA family</fullName>
    </submittedName>
</protein>
<dbReference type="RefSeq" id="WP_084371464.1">
    <property type="nucleotide sequence ID" value="NZ_FWYF01000001.1"/>
</dbReference>
<evidence type="ECO:0000313" key="14">
    <source>
        <dbReference type="Proteomes" id="UP000192472"/>
    </source>
</evidence>
<accession>A0A1W2G8J7</accession>
<reference evidence="13 14" key="1">
    <citation type="submission" date="2017-04" db="EMBL/GenBank/DDBJ databases">
        <authorList>
            <person name="Afonso C.L."/>
            <person name="Miller P.J."/>
            <person name="Scott M.A."/>
            <person name="Spackman E."/>
            <person name="Goraichik I."/>
            <person name="Dimitrov K.M."/>
            <person name="Suarez D.L."/>
            <person name="Swayne D.E."/>
        </authorList>
    </citation>
    <scope>NUCLEOTIDE SEQUENCE [LARGE SCALE GENOMIC DNA]</scope>
    <source>
        <strain evidence="13 14">DSM 26133</strain>
    </source>
</reference>
<keyword evidence="10" id="KW-0732">Signal</keyword>
<evidence type="ECO:0000256" key="3">
    <source>
        <dbReference type="ARBA" id="ARBA00022452"/>
    </source>
</evidence>
<dbReference type="InterPro" id="IPR012910">
    <property type="entry name" value="Plug_dom"/>
</dbReference>
<dbReference type="InterPro" id="IPR008969">
    <property type="entry name" value="CarboxyPept-like_regulatory"/>
</dbReference>
<evidence type="ECO:0000256" key="1">
    <source>
        <dbReference type="ARBA" id="ARBA00004571"/>
    </source>
</evidence>
<evidence type="ECO:0000256" key="10">
    <source>
        <dbReference type="SAM" id="SignalP"/>
    </source>
</evidence>
<dbReference type="GO" id="GO:0009279">
    <property type="term" value="C:cell outer membrane"/>
    <property type="evidence" value="ECO:0007669"/>
    <property type="project" value="UniProtKB-SubCell"/>
</dbReference>
<comment type="subcellular location">
    <subcellularLocation>
        <location evidence="1 8">Cell outer membrane</location>
        <topology evidence="1 8">Multi-pass membrane protein</topology>
    </subcellularLocation>
</comment>
<dbReference type="OrthoDB" id="9768177at2"/>
<keyword evidence="6 8" id="KW-0472">Membrane</keyword>